<keyword evidence="3 8" id="KW-0812">Transmembrane</keyword>
<keyword evidence="5 8" id="KW-1133">Transmembrane helix</keyword>
<reference evidence="10" key="1">
    <citation type="submission" date="2020-10" db="EMBL/GenBank/DDBJ databases">
        <authorList>
            <person name="Gilroy R."/>
        </authorList>
    </citation>
    <scope>NUCLEOTIDE SEQUENCE</scope>
    <source>
        <strain evidence="10">CHK186-9395</strain>
    </source>
</reference>
<evidence type="ECO:0000313" key="11">
    <source>
        <dbReference type="Proteomes" id="UP000886861"/>
    </source>
</evidence>
<comment type="subcellular location">
    <subcellularLocation>
        <location evidence="1">Cell membrane</location>
    </subcellularLocation>
</comment>
<feature type="transmembrane region" description="Helical" evidence="8">
    <location>
        <begin position="47"/>
        <end position="68"/>
    </location>
</feature>
<dbReference type="Proteomes" id="UP000886861">
    <property type="component" value="Unassembled WGS sequence"/>
</dbReference>
<dbReference type="Pfam" id="PF18967">
    <property type="entry name" value="PycTM"/>
    <property type="match status" value="1"/>
</dbReference>
<feature type="transmembrane region" description="Helical" evidence="8">
    <location>
        <begin position="21"/>
        <end position="41"/>
    </location>
</feature>
<dbReference type="AlphaFoldDB" id="A0A9D1NDW0"/>
<feature type="domain" description="Pycsar effector protein" evidence="9">
    <location>
        <begin position="5"/>
        <end position="166"/>
    </location>
</feature>
<name>A0A9D1NDW0_9FIRM</name>
<evidence type="ECO:0000256" key="7">
    <source>
        <dbReference type="ARBA" id="ARBA00023136"/>
    </source>
</evidence>
<proteinExistence type="predicted"/>
<reference evidence="10" key="2">
    <citation type="journal article" date="2021" name="PeerJ">
        <title>Extensive microbial diversity within the chicken gut microbiome revealed by metagenomics and culture.</title>
        <authorList>
            <person name="Gilroy R."/>
            <person name="Ravi A."/>
            <person name="Getino M."/>
            <person name="Pursley I."/>
            <person name="Horton D.L."/>
            <person name="Alikhan N.F."/>
            <person name="Baker D."/>
            <person name="Gharbi K."/>
            <person name="Hall N."/>
            <person name="Watson M."/>
            <person name="Adriaenssens E.M."/>
            <person name="Foster-Nyarko E."/>
            <person name="Jarju S."/>
            <person name="Secka A."/>
            <person name="Antonio M."/>
            <person name="Oren A."/>
            <person name="Chaudhuri R.R."/>
            <person name="La Ragione R."/>
            <person name="Hildebrand F."/>
            <person name="Pallen M.J."/>
        </authorList>
    </citation>
    <scope>NUCLEOTIDE SEQUENCE</scope>
    <source>
        <strain evidence="10">CHK186-9395</strain>
    </source>
</reference>
<comment type="caution">
    <text evidence="10">The sequence shown here is derived from an EMBL/GenBank/DDBJ whole genome shotgun (WGS) entry which is preliminary data.</text>
</comment>
<keyword evidence="2" id="KW-1003">Cell membrane</keyword>
<keyword evidence="4" id="KW-0547">Nucleotide-binding</keyword>
<protein>
    <recommendedName>
        <fullName evidence="9">Pycsar effector protein domain-containing protein</fullName>
    </recommendedName>
</protein>
<organism evidence="10 11">
    <name type="scientific">Candidatus Caccopulliclostridium gallistercoris</name>
    <dbReference type="NCBI Taxonomy" id="2840719"/>
    <lineage>
        <taxon>Bacteria</taxon>
        <taxon>Bacillati</taxon>
        <taxon>Bacillota</taxon>
        <taxon>Clostridia</taxon>
        <taxon>Candidatus Caccopulliclostridium</taxon>
    </lineage>
</organism>
<dbReference type="InterPro" id="IPR043760">
    <property type="entry name" value="PycTM_dom"/>
</dbReference>
<evidence type="ECO:0000313" key="10">
    <source>
        <dbReference type="EMBL" id="HIV01307.1"/>
    </source>
</evidence>
<evidence type="ECO:0000256" key="8">
    <source>
        <dbReference type="SAM" id="Phobius"/>
    </source>
</evidence>
<evidence type="ECO:0000259" key="9">
    <source>
        <dbReference type="Pfam" id="PF18967"/>
    </source>
</evidence>
<keyword evidence="6" id="KW-0051">Antiviral defense</keyword>
<accession>A0A9D1NDW0</accession>
<dbReference type="EMBL" id="DVOJ01000007">
    <property type="protein sequence ID" value="HIV01307.1"/>
    <property type="molecule type" value="Genomic_DNA"/>
</dbReference>
<evidence type="ECO:0000256" key="5">
    <source>
        <dbReference type="ARBA" id="ARBA00022989"/>
    </source>
</evidence>
<evidence type="ECO:0000256" key="2">
    <source>
        <dbReference type="ARBA" id="ARBA00022475"/>
    </source>
</evidence>
<keyword evidence="7 8" id="KW-0472">Membrane</keyword>
<evidence type="ECO:0000256" key="4">
    <source>
        <dbReference type="ARBA" id="ARBA00022741"/>
    </source>
</evidence>
<gene>
    <name evidence="10" type="ORF">IAA62_01980</name>
</gene>
<evidence type="ECO:0000256" key="1">
    <source>
        <dbReference type="ARBA" id="ARBA00004236"/>
    </source>
</evidence>
<feature type="transmembrane region" description="Helical" evidence="8">
    <location>
        <begin position="149"/>
        <end position="169"/>
    </location>
</feature>
<evidence type="ECO:0000256" key="3">
    <source>
        <dbReference type="ARBA" id="ARBA00022692"/>
    </source>
</evidence>
<sequence length="170" mass="19104">MKQTLKYIYERLLENMKFAEGKHAVTIALASAVIVFALNFLSLTAPFVATLSAGCIVFSLISVLYGFIALSARKVKIGEAKIKEDVKYNLMYYKDIILFDVETYVTKVKQEYNMPKAYKPDNMDKDLARQIISVAKVTSLKFSYFNLSLLFLFLSLTCAVATILLLGLAL</sequence>
<evidence type="ECO:0000256" key="6">
    <source>
        <dbReference type="ARBA" id="ARBA00023118"/>
    </source>
</evidence>